<dbReference type="WBParaSite" id="Pan_g1056.t1">
    <property type="protein sequence ID" value="Pan_g1056.t1"/>
    <property type="gene ID" value="Pan_g1056"/>
</dbReference>
<dbReference type="AlphaFoldDB" id="A0A7E4UMJ9"/>
<keyword evidence="1" id="KW-0732">Signal</keyword>
<accession>A0A7E4UMJ9</accession>
<sequence length="116" mass="13236">MLLLIYGSCIILILSLISRIKYAQGHIGDQPSLVLTATRKQNHGPSDFVSSVVISAKCVYVYFKYKGRSMDKHVKFGFTNTVVNYALMTVVIYNNENAEEVETDDSTLNRYWSRLY</sequence>
<name>A0A7E4UMJ9_PANRE</name>
<protein>
    <submittedName>
        <fullName evidence="3">Secreted protein</fullName>
    </submittedName>
</protein>
<organism evidence="2 3">
    <name type="scientific">Panagrellus redivivus</name>
    <name type="common">Microworm</name>
    <dbReference type="NCBI Taxonomy" id="6233"/>
    <lineage>
        <taxon>Eukaryota</taxon>
        <taxon>Metazoa</taxon>
        <taxon>Ecdysozoa</taxon>
        <taxon>Nematoda</taxon>
        <taxon>Chromadorea</taxon>
        <taxon>Rhabditida</taxon>
        <taxon>Tylenchina</taxon>
        <taxon>Panagrolaimomorpha</taxon>
        <taxon>Panagrolaimoidea</taxon>
        <taxon>Panagrolaimidae</taxon>
        <taxon>Panagrellus</taxon>
    </lineage>
</organism>
<evidence type="ECO:0000313" key="2">
    <source>
        <dbReference type="Proteomes" id="UP000492821"/>
    </source>
</evidence>
<feature type="signal peptide" evidence="1">
    <location>
        <begin position="1"/>
        <end position="25"/>
    </location>
</feature>
<keyword evidence="2" id="KW-1185">Reference proteome</keyword>
<reference evidence="2" key="1">
    <citation type="journal article" date="2013" name="Genetics">
        <title>The draft genome and transcriptome of Panagrellus redivivus are shaped by the harsh demands of a free-living lifestyle.</title>
        <authorList>
            <person name="Srinivasan J."/>
            <person name="Dillman A.R."/>
            <person name="Macchietto M.G."/>
            <person name="Heikkinen L."/>
            <person name="Lakso M."/>
            <person name="Fracchia K.M."/>
            <person name="Antoshechkin I."/>
            <person name="Mortazavi A."/>
            <person name="Wong G."/>
            <person name="Sternberg P.W."/>
        </authorList>
    </citation>
    <scope>NUCLEOTIDE SEQUENCE [LARGE SCALE GENOMIC DNA]</scope>
    <source>
        <strain evidence="2">MT8872</strain>
    </source>
</reference>
<dbReference type="Proteomes" id="UP000492821">
    <property type="component" value="Unassembled WGS sequence"/>
</dbReference>
<proteinExistence type="predicted"/>
<feature type="chain" id="PRO_5028922904" evidence="1">
    <location>
        <begin position="26"/>
        <end position="116"/>
    </location>
</feature>
<reference evidence="3" key="2">
    <citation type="submission" date="2020-10" db="UniProtKB">
        <authorList>
            <consortium name="WormBaseParasite"/>
        </authorList>
    </citation>
    <scope>IDENTIFICATION</scope>
</reference>
<evidence type="ECO:0000313" key="3">
    <source>
        <dbReference type="WBParaSite" id="Pan_g1056.t1"/>
    </source>
</evidence>
<evidence type="ECO:0000256" key="1">
    <source>
        <dbReference type="SAM" id="SignalP"/>
    </source>
</evidence>